<gene>
    <name evidence="3" type="ORF">AC579_10617</name>
</gene>
<reference evidence="3 4" key="1">
    <citation type="submission" date="2015-07" db="EMBL/GenBank/DDBJ databases">
        <title>Comparative genomics of the Sigatoka disease complex on banana suggests a link between parallel evolutionary changes in Pseudocercospora fijiensis and Pseudocercospora eumusae and increased virulence on the banana host.</title>
        <authorList>
            <person name="Chang T.-C."/>
            <person name="Salvucci A."/>
            <person name="Crous P.W."/>
            <person name="Stergiopoulos I."/>
        </authorList>
    </citation>
    <scope>NUCLEOTIDE SEQUENCE [LARGE SCALE GENOMIC DNA]</scope>
    <source>
        <strain evidence="3 4">CBS 116634</strain>
    </source>
</reference>
<proteinExistence type="predicted"/>
<evidence type="ECO:0000256" key="2">
    <source>
        <dbReference type="SAM" id="SignalP"/>
    </source>
</evidence>
<dbReference type="EMBL" id="LFZO01000058">
    <property type="protein sequence ID" value="KXT15418.1"/>
    <property type="molecule type" value="Genomic_DNA"/>
</dbReference>
<feature type="compositionally biased region" description="Low complexity" evidence="1">
    <location>
        <begin position="195"/>
        <end position="205"/>
    </location>
</feature>
<organism evidence="3 4">
    <name type="scientific">Pseudocercospora musae</name>
    <dbReference type="NCBI Taxonomy" id="113226"/>
    <lineage>
        <taxon>Eukaryota</taxon>
        <taxon>Fungi</taxon>
        <taxon>Dikarya</taxon>
        <taxon>Ascomycota</taxon>
        <taxon>Pezizomycotina</taxon>
        <taxon>Dothideomycetes</taxon>
        <taxon>Dothideomycetidae</taxon>
        <taxon>Mycosphaerellales</taxon>
        <taxon>Mycosphaerellaceae</taxon>
        <taxon>Pseudocercospora</taxon>
    </lineage>
</organism>
<keyword evidence="4" id="KW-1185">Reference proteome</keyword>
<accession>A0A139IKW0</accession>
<sequence length="223" mass="24515">MSNLRVAPPQDLTLLFIVLAWTDFQPLYGHCDILHTLFCQDPLLPLCLAYYFGTASTGRASAQRASTTSEHFSVKVDLAIRRTQDISFARTYEIHVGEFSAFSPMCSGAVQAGNETASTSFLPTSSSSSSTEQLPTALPRDQPPQAPLQAKDRALKRHAAYKRREPPAGPYIPTQGRAYKRRAVVKRREPPRKPVMPSSPSLPVPAKLTPFRPSRPAALLGQL</sequence>
<name>A0A139IKW0_9PEZI</name>
<comment type="caution">
    <text evidence="3">The sequence shown here is derived from an EMBL/GenBank/DDBJ whole genome shotgun (WGS) entry which is preliminary data.</text>
</comment>
<feature type="compositionally biased region" description="Low complexity" evidence="1">
    <location>
        <begin position="118"/>
        <end position="131"/>
    </location>
</feature>
<evidence type="ECO:0000256" key="1">
    <source>
        <dbReference type="SAM" id="MobiDB-lite"/>
    </source>
</evidence>
<evidence type="ECO:0000313" key="4">
    <source>
        <dbReference type="Proteomes" id="UP000073492"/>
    </source>
</evidence>
<dbReference type="Proteomes" id="UP000073492">
    <property type="component" value="Unassembled WGS sequence"/>
</dbReference>
<feature type="signal peptide" evidence="2">
    <location>
        <begin position="1"/>
        <end position="29"/>
    </location>
</feature>
<feature type="chain" id="PRO_5007297528" evidence="2">
    <location>
        <begin position="30"/>
        <end position="223"/>
    </location>
</feature>
<feature type="region of interest" description="Disordered" evidence="1">
    <location>
        <begin position="118"/>
        <end position="223"/>
    </location>
</feature>
<keyword evidence="2" id="KW-0732">Signal</keyword>
<protein>
    <submittedName>
        <fullName evidence="3">Uncharacterized protein</fullName>
    </submittedName>
</protein>
<evidence type="ECO:0000313" key="3">
    <source>
        <dbReference type="EMBL" id="KXT15418.1"/>
    </source>
</evidence>
<dbReference type="AlphaFoldDB" id="A0A139IKW0"/>